<evidence type="ECO:0000259" key="1">
    <source>
        <dbReference type="Pfam" id="PF06985"/>
    </source>
</evidence>
<organism evidence="2 3">
    <name type="scientific">Pholiota conissans</name>
    <dbReference type="NCBI Taxonomy" id="109636"/>
    <lineage>
        <taxon>Eukaryota</taxon>
        <taxon>Fungi</taxon>
        <taxon>Dikarya</taxon>
        <taxon>Basidiomycota</taxon>
        <taxon>Agaricomycotina</taxon>
        <taxon>Agaricomycetes</taxon>
        <taxon>Agaricomycetidae</taxon>
        <taxon>Agaricales</taxon>
        <taxon>Agaricineae</taxon>
        <taxon>Strophariaceae</taxon>
        <taxon>Pholiota</taxon>
    </lineage>
</organism>
<dbReference type="OrthoDB" id="2964287at2759"/>
<sequence length="452" mass="51790">MLDGISHMDLVYQRAVLTIIAAHGRSADAGLPGLHPGTRTVEQKIIEVLPGIKMTHTGVVYDAMSGSYYNRRGWTLQELLLSHRALVFTEHRIYFRCRANCWSEDTIYDNFPTAINDNLHSGTGISVLDDDETKPLQACYSQLFRYTSRELTKESDRIHGFTGILRFLSARAKSGVLEGLFTSSFDISLLFWTDWRTETDTTERQEGFPSWSWAGWSGISSGYGRACNSAEDTNTWLQKMTYIVWYKHSPKSPKLDLVWDLQAQVEHGKPGEHHIGYRSTLDNPYGRTTSLKHLKTRPDDDDIDSHRAGIIHNEMEKCKYSFLQFFAHVISVPRFGYRGTNPILKKILGPSGIICGWIQFHDPTLMHDVQGPHELVLLSEMGPSEVANLANMDKYDQFFNRSVSFDRPFYWVMLIVWVGEEKVVAERRGVGFIYKDRMRHLPEKVWTEIVLA</sequence>
<dbReference type="AlphaFoldDB" id="A0A9P5ZB73"/>
<dbReference type="InterPro" id="IPR010730">
    <property type="entry name" value="HET"/>
</dbReference>
<dbReference type="Proteomes" id="UP000807469">
    <property type="component" value="Unassembled WGS sequence"/>
</dbReference>
<dbReference type="EMBL" id="MU155140">
    <property type="protein sequence ID" value="KAF9484848.1"/>
    <property type="molecule type" value="Genomic_DNA"/>
</dbReference>
<evidence type="ECO:0000313" key="3">
    <source>
        <dbReference type="Proteomes" id="UP000807469"/>
    </source>
</evidence>
<accession>A0A9P5ZB73</accession>
<dbReference type="PANTHER" id="PTHR33112:SF12">
    <property type="entry name" value="HETEROKARYON INCOMPATIBILITY DOMAIN-CONTAINING PROTEIN"/>
    <property type="match status" value="1"/>
</dbReference>
<evidence type="ECO:0000313" key="2">
    <source>
        <dbReference type="EMBL" id="KAF9484848.1"/>
    </source>
</evidence>
<dbReference type="PANTHER" id="PTHR33112">
    <property type="entry name" value="DOMAIN PROTEIN, PUTATIVE-RELATED"/>
    <property type="match status" value="1"/>
</dbReference>
<gene>
    <name evidence="2" type="ORF">BDN70DRAFT_58032</name>
</gene>
<reference evidence="2" key="1">
    <citation type="submission" date="2020-11" db="EMBL/GenBank/DDBJ databases">
        <authorList>
            <consortium name="DOE Joint Genome Institute"/>
            <person name="Ahrendt S."/>
            <person name="Riley R."/>
            <person name="Andreopoulos W."/>
            <person name="Labutti K."/>
            <person name="Pangilinan J."/>
            <person name="Ruiz-Duenas F.J."/>
            <person name="Barrasa J.M."/>
            <person name="Sanchez-Garcia M."/>
            <person name="Camarero S."/>
            <person name="Miyauchi S."/>
            <person name="Serrano A."/>
            <person name="Linde D."/>
            <person name="Babiker R."/>
            <person name="Drula E."/>
            <person name="Ayuso-Fernandez I."/>
            <person name="Pacheco R."/>
            <person name="Padilla G."/>
            <person name="Ferreira P."/>
            <person name="Barriuso J."/>
            <person name="Kellner H."/>
            <person name="Castanera R."/>
            <person name="Alfaro M."/>
            <person name="Ramirez L."/>
            <person name="Pisabarro A.G."/>
            <person name="Kuo A."/>
            <person name="Tritt A."/>
            <person name="Lipzen A."/>
            <person name="He G."/>
            <person name="Yan M."/>
            <person name="Ng V."/>
            <person name="Cullen D."/>
            <person name="Martin F."/>
            <person name="Rosso M.-N."/>
            <person name="Henrissat B."/>
            <person name="Hibbett D."/>
            <person name="Martinez A.T."/>
            <person name="Grigoriev I.V."/>
        </authorList>
    </citation>
    <scope>NUCLEOTIDE SEQUENCE</scope>
    <source>
        <strain evidence="2">CIRM-BRFM 674</strain>
    </source>
</reference>
<name>A0A9P5ZB73_9AGAR</name>
<protein>
    <recommendedName>
        <fullName evidence="1">Heterokaryon incompatibility domain-containing protein</fullName>
    </recommendedName>
</protein>
<proteinExistence type="predicted"/>
<keyword evidence="3" id="KW-1185">Reference proteome</keyword>
<dbReference type="Pfam" id="PF06985">
    <property type="entry name" value="HET"/>
    <property type="match status" value="1"/>
</dbReference>
<feature type="domain" description="Heterokaryon incompatibility" evidence="1">
    <location>
        <begin position="5"/>
        <end position="78"/>
    </location>
</feature>
<comment type="caution">
    <text evidence="2">The sequence shown here is derived from an EMBL/GenBank/DDBJ whole genome shotgun (WGS) entry which is preliminary data.</text>
</comment>